<reference evidence="1 2" key="1">
    <citation type="submission" date="2013-02" db="EMBL/GenBank/DDBJ databases">
        <title>Draft Genome Sequence of Streptomyces afghaniensis, Which Produces Compounds of the Julimycin B-Complex.</title>
        <authorList>
            <person name="Gruening B.A."/>
            <person name="Praeg A."/>
            <person name="Erxleben A."/>
            <person name="Guenther S."/>
            <person name="Fiedler H.-P."/>
            <person name="Goodfellow M."/>
            <person name="Mueller M."/>
        </authorList>
    </citation>
    <scope>NUCLEOTIDE SEQUENCE [LARGE SCALE GENOMIC DNA]</scope>
    <source>
        <strain evidence="1 2">772</strain>
    </source>
</reference>
<dbReference type="Proteomes" id="UP000015001">
    <property type="component" value="Unassembled WGS sequence"/>
</dbReference>
<gene>
    <name evidence="1" type="ORF">STAFG_2403</name>
</gene>
<dbReference type="HOGENOM" id="CLU_3333317_0_0_11"/>
<comment type="caution">
    <text evidence="1">The sequence shown here is derived from an EMBL/GenBank/DDBJ whole genome shotgun (WGS) entry which is preliminary data.</text>
</comment>
<dbReference type="PATRIC" id="fig|1283301.3.peg.2375"/>
<protein>
    <submittedName>
        <fullName evidence="1">Uncharacterized protein</fullName>
    </submittedName>
</protein>
<evidence type="ECO:0000313" key="2">
    <source>
        <dbReference type="Proteomes" id="UP000015001"/>
    </source>
</evidence>
<name>S4N1G3_9ACTN</name>
<dbReference type="AlphaFoldDB" id="S4N1G3"/>
<keyword evidence="2" id="KW-1185">Reference proteome</keyword>
<evidence type="ECO:0000313" key="1">
    <source>
        <dbReference type="EMBL" id="EPJ40532.1"/>
    </source>
</evidence>
<organism evidence="1 2">
    <name type="scientific">Streptomyces afghaniensis 772</name>
    <dbReference type="NCBI Taxonomy" id="1283301"/>
    <lineage>
        <taxon>Bacteria</taxon>
        <taxon>Bacillati</taxon>
        <taxon>Actinomycetota</taxon>
        <taxon>Actinomycetes</taxon>
        <taxon>Kitasatosporales</taxon>
        <taxon>Streptomycetaceae</taxon>
        <taxon>Streptomyces</taxon>
    </lineage>
</organism>
<proteinExistence type="predicted"/>
<accession>S4N1G3</accession>
<sequence length="38" mass="4391">MVPRDFECSIDLRRRALFLVSEDFRISPRVIISATPSP</sequence>
<dbReference type="EMBL" id="AOPY01001369">
    <property type="protein sequence ID" value="EPJ40532.1"/>
    <property type="molecule type" value="Genomic_DNA"/>
</dbReference>